<dbReference type="GO" id="GO:0046930">
    <property type="term" value="C:pore complex"/>
    <property type="evidence" value="ECO:0007669"/>
    <property type="project" value="UniProtKB-KW"/>
</dbReference>
<evidence type="ECO:0000313" key="18">
    <source>
        <dbReference type="Proteomes" id="UP000598997"/>
    </source>
</evidence>
<keyword evidence="3" id="KW-0813">Transport</keyword>
<dbReference type="InterPro" id="IPR049712">
    <property type="entry name" value="Poly_export"/>
</dbReference>
<dbReference type="PROSITE" id="PS51257">
    <property type="entry name" value="PROKAR_LIPOPROTEIN"/>
    <property type="match status" value="1"/>
</dbReference>
<evidence type="ECO:0000256" key="8">
    <source>
        <dbReference type="ARBA" id="ARBA00023047"/>
    </source>
</evidence>
<proteinExistence type="inferred from homology"/>
<evidence type="ECO:0000259" key="16">
    <source>
        <dbReference type="Pfam" id="PF22461"/>
    </source>
</evidence>
<dbReference type="InterPro" id="IPR054765">
    <property type="entry name" value="SLBB_dom"/>
</dbReference>
<comment type="subcellular location">
    <subcellularLocation>
        <location evidence="1">Cell outer membrane</location>
        <topology evidence="1">Multi-pass membrane protein</topology>
    </subcellularLocation>
</comment>
<dbReference type="OrthoDB" id="8410640at2"/>
<evidence type="ECO:0008006" key="19">
    <source>
        <dbReference type="Google" id="ProtNLM"/>
    </source>
</evidence>
<dbReference type="Pfam" id="PF02563">
    <property type="entry name" value="Poly_export"/>
    <property type="match status" value="1"/>
</dbReference>
<dbReference type="GO" id="GO:0006811">
    <property type="term" value="P:monoatomic ion transport"/>
    <property type="evidence" value="ECO:0007669"/>
    <property type="project" value="UniProtKB-KW"/>
</dbReference>
<comment type="similarity">
    <text evidence="2">Belongs to the BexD/CtrA/VexA family.</text>
</comment>
<dbReference type="PANTHER" id="PTHR33619:SF3">
    <property type="entry name" value="POLYSACCHARIDE EXPORT PROTEIN GFCE-RELATED"/>
    <property type="match status" value="1"/>
</dbReference>
<evidence type="ECO:0000256" key="11">
    <source>
        <dbReference type="ARBA" id="ARBA00023136"/>
    </source>
</evidence>
<evidence type="ECO:0000256" key="3">
    <source>
        <dbReference type="ARBA" id="ARBA00022448"/>
    </source>
</evidence>
<dbReference type="Gene3D" id="3.10.560.10">
    <property type="entry name" value="Outer membrane lipoprotein wza domain like"/>
    <property type="match status" value="1"/>
</dbReference>
<evidence type="ECO:0000259" key="15">
    <source>
        <dbReference type="Pfam" id="PF02563"/>
    </source>
</evidence>
<evidence type="ECO:0000313" key="17">
    <source>
        <dbReference type="EMBL" id="GGD33839.1"/>
    </source>
</evidence>
<dbReference type="Gene3D" id="3.30.1950.10">
    <property type="entry name" value="wza like domain"/>
    <property type="match status" value="1"/>
</dbReference>
<keyword evidence="12" id="KW-0564">Palmitate</keyword>
<keyword evidence="10" id="KW-0626">Porin</keyword>
<feature type="domain" description="SLBB" evidence="16">
    <location>
        <begin position="133"/>
        <end position="212"/>
    </location>
</feature>
<dbReference type="Pfam" id="PF22461">
    <property type="entry name" value="SLBB_2"/>
    <property type="match status" value="1"/>
</dbReference>
<evidence type="ECO:0000256" key="1">
    <source>
        <dbReference type="ARBA" id="ARBA00004571"/>
    </source>
</evidence>
<keyword evidence="13" id="KW-0998">Cell outer membrane</keyword>
<evidence type="ECO:0000256" key="9">
    <source>
        <dbReference type="ARBA" id="ARBA00023065"/>
    </source>
</evidence>
<evidence type="ECO:0000256" key="10">
    <source>
        <dbReference type="ARBA" id="ARBA00023114"/>
    </source>
</evidence>
<evidence type="ECO:0000256" key="6">
    <source>
        <dbReference type="ARBA" id="ARBA00022692"/>
    </source>
</evidence>
<dbReference type="Proteomes" id="UP000598997">
    <property type="component" value="Unassembled WGS sequence"/>
</dbReference>
<keyword evidence="8" id="KW-0625">Polysaccharide transport</keyword>
<dbReference type="AlphaFoldDB" id="A0A916Y7R6"/>
<dbReference type="GO" id="GO:0015159">
    <property type="term" value="F:polysaccharide transmembrane transporter activity"/>
    <property type="evidence" value="ECO:0007669"/>
    <property type="project" value="InterPro"/>
</dbReference>
<keyword evidence="9" id="KW-0406">Ion transport</keyword>
<evidence type="ECO:0000256" key="7">
    <source>
        <dbReference type="ARBA" id="ARBA00022729"/>
    </source>
</evidence>
<evidence type="ECO:0000256" key="14">
    <source>
        <dbReference type="ARBA" id="ARBA00023288"/>
    </source>
</evidence>
<feature type="domain" description="Polysaccharide export protein N-terminal" evidence="15">
    <location>
        <begin position="50"/>
        <end position="126"/>
    </location>
</feature>
<keyword evidence="11" id="KW-0472">Membrane</keyword>
<reference evidence="17 18" key="1">
    <citation type="journal article" date="2014" name="Int. J. Syst. Evol. Microbiol.">
        <title>Complete genome sequence of Corynebacterium casei LMG S-19264T (=DSM 44701T), isolated from a smear-ripened cheese.</title>
        <authorList>
            <consortium name="US DOE Joint Genome Institute (JGI-PGF)"/>
            <person name="Walter F."/>
            <person name="Albersmeier A."/>
            <person name="Kalinowski J."/>
            <person name="Ruckert C."/>
        </authorList>
    </citation>
    <scope>NUCLEOTIDE SEQUENCE [LARGE SCALE GENOMIC DNA]</scope>
    <source>
        <strain evidence="17 18">CGMCC 1.15358</strain>
    </source>
</reference>
<keyword evidence="4" id="KW-1134">Transmembrane beta strand</keyword>
<keyword evidence="5" id="KW-0762">Sugar transport</keyword>
<keyword evidence="6" id="KW-0812">Transmembrane</keyword>
<evidence type="ECO:0000256" key="2">
    <source>
        <dbReference type="ARBA" id="ARBA00009450"/>
    </source>
</evidence>
<evidence type="ECO:0000256" key="4">
    <source>
        <dbReference type="ARBA" id="ARBA00022452"/>
    </source>
</evidence>
<keyword evidence="18" id="KW-1185">Reference proteome</keyword>
<dbReference type="EMBL" id="BMIO01000001">
    <property type="protein sequence ID" value="GGD33839.1"/>
    <property type="molecule type" value="Genomic_DNA"/>
</dbReference>
<gene>
    <name evidence="17" type="ORF">GCM10010989_05000</name>
</gene>
<dbReference type="PANTHER" id="PTHR33619">
    <property type="entry name" value="POLYSACCHARIDE EXPORT PROTEIN GFCE-RELATED"/>
    <property type="match status" value="1"/>
</dbReference>
<name>A0A916Y7R6_9SPHN</name>
<dbReference type="GO" id="GO:0015288">
    <property type="term" value="F:porin activity"/>
    <property type="evidence" value="ECO:0007669"/>
    <property type="project" value="UniProtKB-KW"/>
</dbReference>
<dbReference type="RefSeq" id="WP_082924445.1">
    <property type="nucleotide sequence ID" value="NZ_BMIO01000001.1"/>
</dbReference>
<evidence type="ECO:0000256" key="12">
    <source>
        <dbReference type="ARBA" id="ARBA00023139"/>
    </source>
</evidence>
<protein>
    <recommendedName>
        <fullName evidence="19">Polysaccharide export outer membrane protein</fullName>
    </recommendedName>
</protein>
<dbReference type="GO" id="GO:0009279">
    <property type="term" value="C:cell outer membrane"/>
    <property type="evidence" value="ECO:0007669"/>
    <property type="project" value="UniProtKB-SubCell"/>
</dbReference>
<evidence type="ECO:0000256" key="5">
    <source>
        <dbReference type="ARBA" id="ARBA00022597"/>
    </source>
</evidence>
<sequence>MRNKVVPARFRAVVLFAVGCAGLSGCQSYPDESLARGAEAYRSLQATARPADAVYRIGPFDRLSIAVYGEPSLSFAELPVDAEGRFDYPLIGTVEAAGLTTSELTRQIKARLDEGLYNDARVTIFVKGSASQYVTVEGAVNEPGRFELPQGRATLLEMIAQAKSPSRTAKLDQVMVFRMQDGQRMGAVFNLVDIRTGAAEDPPLRGGDMVVVNTSAVKGAFRDFLLTAPFFNTFRVF</sequence>
<keyword evidence="14" id="KW-0449">Lipoprotein</keyword>
<accession>A0A916Y7R6</accession>
<evidence type="ECO:0000256" key="13">
    <source>
        <dbReference type="ARBA" id="ARBA00023237"/>
    </source>
</evidence>
<organism evidence="17 18">
    <name type="scientific">Croceicoccus pelagius</name>
    <dbReference type="NCBI Taxonomy" id="1703341"/>
    <lineage>
        <taxon>Bacteria</taxon>
        <taxon>Pseudomonadati</taxon>
        <taxon>Pseudomonadota</taxon>
        <taxon>Alphaproteobacteria</taxon>
        <taxon>Sphingomonadales</taxon>
        <taxon>Erythrobacteraceae</taxon>
        <taxon>Croceicoccus</taxon>
    </lineage>
</organism>
<dbReference type="InterPro" id="IPR003715">
    <property type="entry name" value="Poly_export_N"/>
</dbReference>
<comment type="caution">
    <text evidence="17">The sequence shown here is derived from an EMBL/GenBank/DDBJ whole genome shotgun (WGS) entry which is preliminary data.</text>
</comment>
<keyword evidence="7" id="KW-0732">Signal</keyword>